<accession>A0A853CJN0</accession>
<gene>
    <name evidence="4" type="ORF">GGQ55_003377</name>
</gene>
<dbReference type="AlphaFoldDB" id="A0A853CJN0"/>
<sequence>MRLSSRRPDDADVIRARLRSLLDESNRAHGWVPDDEFTDDVDAPEAEPPDPDPDRAVLPAGLGRHRAPGPAVRLDPGRRGARSLWMVGLLAALLLAGWTWLDRPRVEPVDDPGPAAPTASDTSAPATPSVGEVADTASTVVVSVVGLVARPGLVTLPSGSRVADAIEATGGLLPGADPASVNLAALVADGQQIAVGVPGAAGDPSAAPGTAQGGPVNLNTATASDLDALPGIGPVLAQRIVTYREQQGRFTSVEQLDDVPGIGPSIYDQLKTLVTV</sequence>
<dbReference type="PANTHER" id="PTHR21180:SF32">
    <property type="entry name" value="ENDONUCLEASE_EXONUCLEASE_PHOSPHATASE FAMILY DOMAIN-CONTAINING PROTEIN 1"/>
    <property type="match status" value="1"/>
</dbReference>
<feature type="compositionally biased region" description="Low complexity" evidence="1">
    <location>
        <begin position="112"/>
        <end position="130"/>
    </location>
</feature>
<dbReference type="Pfam" id="PF12836">
    <property type="entry name" value="HHH_3"/>
    <property type="match status" value="1"/>
</dbReference>
<dbReference type="GO" id="GO:0015628">
    <property type="term" value="P:protein secretion by the type II secretion system"/>
    <property type="evidence" value="ECO:0007669"/>
    <property type="project" value="TreeGrafter"/>
</dbReference>
<dbReference type="Pfam" id="PF10531">
    <property type="entry name" value="SLBB"/>
    <property type="match status" value="1"/>
</dbReference>
<keyword evidence="5" id="KW-1185">Reference proteome</keyword>
<feature type="compositionally biased region" description="Acidic residues" evidence="1">
    <location>
        <begin position="33"/>
        <end position="51"/>
    </location>
</feature>
<organism evidence="4 5">
    <name type="scientific">Petropleomorpha daqingensis</name>
    <dbReference type="NCBI Taxonomy" id="2026353"/>
    <lineage>
        <taxon>Bacteria</taxon>
        <taxon>Bacillati</taxon>
        <taxon>Actinomycetota</taxon>
        <taxon>Actinomycetes</taxon>
        <taxon>Geodermatophilales</taxon>
        <taxon>Geodermatophilaceae</taxon>
        <taxon>Petropleomorpha</taxon>
    </lineage>
</organism>
<keyword evidence="2" id="KW-0812">Transmembrane</keyword>
<dbReference type="Gene3D" id="3.10.560.10">
    <property type="entry name" value="Outer membrane lipoprotein wza domain like"/>
    <property type="match status" value="1"/>
</dbReference>
<dbReference type="InterPro" id="IPR019554">
    <property type="entry name" value="Soluble_ligand-bd"/>
</dbReference>
<reference evidence="4 5" key="1">
    <citation type="submission" date="2020-07" db="EMBL/GenBank/DDBJ databases">
        <title>Sequencing the genomes of 1000 actinobacteria strains.</title>
        <authorList>
            <person name="Klenk H.-P."/>
        </authorList>
    </citation>
    <scope>NUCLEOTIDE SEQUENCE [LARGE SCALE GENOMIC DNA]</scope>
    <source>
        <strain evidence="4 5">DSM 104001</strain>
    </source>
</reference>
<feature type="region of interest" description="Disordered" evidence="1">
    <location>
        <begin position="109"/>
        <end position="130"/>
    </location>
</feature>
<dbReference type="RefSeq" id="WP_179718706.1">
    <property type="nucleotide sequence ID" value="NZ_JACBZT010000001.1"/>
</dbReference>
<dbReference type="Gene3D" id="1.10.150.280">
    <property type="entry name" value="AF1531-like domain"/>
    <property type="match status" value="1"/>
</dbReference>
<evidence type="ECO:0000259" key="3">
    <source>
        <dbReference type="SMART" id="SM00278"/>
    </source>
</evidence>
<dbReference type="SUPFAM" id="SSF47781">
    <property type="entry name" value="RuvA domain 2-like"/>
    <property type="match status" value="1"/>
</dbReference>
<keyword evidence="2" id="KW-1133">Transmembrane helix</keyword>
<comment type="caution">
    <text evidence="4">The sequence shown here is derived from an EMBL/GenBank/DDBJ whole genome shotgun (WGS) entry which is preliminary data.</text>
</comment>
<evidence type="ECO:0000256" key="1">
    <source>
        <dbReference type="SAM" id="MobiDB-lite"/>
    </source>
</evidence>
<feature type="transmembrane region" description="Helical" evidence="2">
    <location>
        <begin position="83"/>
        <end position="101"/>
    </location>
</feature>
<feature type="domain" description="Helix-hairpin-helix DNA-binding motif class 1" evidence="3">
    <location>
        <begin position="254"/>
        <end position="273"/>
    </location>
</feature>
<feature type="domain" description="Helix-hairpin-helix DNA-binding motif class 1" evidence="3">
    <location>
        <begin position="224"/>
        <end position="243"/>
    </location>
</feature>
<dbReference type="GO" id="GO:0003677">
    <property type="term" value="F:DNA binding"/>
    <property type="evidence" value="ECO:0007669"/>
    <property type="project" value="InterPro"/>
</dbReference>
<proteinExistence type="predicted"/>
<evidence type="ECO:0000313" key="4">
    <source>
        <dbReference type="EMBL" id="NYJ07099.1"/>
    </source>
</evidence>
<dbReference type="InterPro" id="IPR004509">
    <property type="entry name" value="Competence_ComEA_HhH"/>
</dbReference>
<dbReference type="Proteomes" id="UP000541969">
    <property type="component" value="Unassembled WGS sequence"/>
</dbReference>
<evidence type="ECO:0000313" key="5">
    <source>
        <dbReference type="Proteomes" id="UP000541969"/>
    </source>
</evidence>
<dbReference type="InterPro" id="IPR010994">
    <property type="entry name" value="RuvA_2-like"/>
</dbReference>
<dbReference type="PANTHER" id="PTHR21180">
    <property type="entry name" value="ENDONUCLEASE/EXONUCLEASE/PHOSPHATASE FAMILY DOMAIN-CONTAINING PROTEIN 1"/>
    <property type="match status" value="1"/>
</dbReference>
<dbReference type="EMBL" id="JACBZT010000001">
    <property type="protein sequence ID" value="NYJ07099.1"/>
    <property type="molecule type" value="Genomic_DNA"/>
</dbReference>
<dbReference type="InterPro" id="IPR051675">
    <property type="entry name" value="Endo/Exo/Phosphatase_dom_1"/>
</dbReference>
<feature type="region of interest" description="Disordered" evidence="1">
    <location>
        <begin position="28"/>
        <end position="74"/>
    </location>
</feature>
<dbReference type="GO" id="GO:0006281">
    <property type="term" value="P:DNA repair"/>
    <property type="evidence" value="ECO:0007669"/>
    <property type="project" value="InterPro"/>
</dbReference>
<evidence type="ECO:0000256" key="2">
    <source>
        <dbReference type="SAM" id="Phobius"/>
    </source>
</evidence>
<protein>
    <submittedName>
        <fullName evidence="4">Competence protein ComEA</fullName>
    </submittedName>
</protein>
<name>A0A853CJN0_9ACTN</name>
<dbReference type="GO" id="GO:0015627">
    <property type="term" value="C:type II protein secretion system complex"/>
    <property type="evidence" value="ECO:0007669"/>
    <property type="project" value="TreeGrafter"/>
</dbReference>
<dbReference type="NCBIfam" id="TIGR00426">
    <property type="entry name" value="competence protein ComEA helix-hairpin-helix repeat region"/>
    <property type="match status" value="1"/>
</dbReference>
<dbReference type="SMART" id="SM00278">
    <property type="entry name" value="HhH1"/>
    <property type="match status" value="2"/>
</dbReference>
<dbReference type="InterPro" id="IPR003583">
    <property type="entry name" value="Hlx-hairpin-Hlx_DNA-bd_motif"/>
</dbReference>
<keyword evidence="2" id="KW-0472">Membrane</keyword>